<dbReference type="GO" id="GO:0005634">
    <property type="term" value="C:nucleus"/>
    <property type="evidence" value="ECO:0007669"/>
    <property type="project" value="UniProtKB-SubCell"/>
</dbReference>
<keyword evidence="5" id="KW-0690">Ribosome biogenesis</keyword>
<dbReference type="AlphaFoldDB" id="A0A5C3M6U6"/>
<dbReference type="Proteomes" id="UP000308652">
    <property type="component" value="Unassembled WGS sequence"/>
</dbReference>
<name>A0A5C3M6U6_9AGAR</name>
<comment type="subcellular location">
    <subcellularLocation>
        <location evidence="2 5">Nucleus</location>
    </subcellularLocation>
</comment>
<comment type="subunit">
    <text evidence="5">Component of the RIX1 complex.</text>
</comment>
<dbReference type="STRING" id="68775.A0A5C3M6U6"/>
<dbReference type="Pfam" id="PF12333">
    <property type="entry name" value="Ipi1_N"/>
    <property type="match status" value="1"/>
</dbReference>
<comment type="similarity">
    <text evidence="3 5">Belongs to the IPI1/TEX10 family.</text>
</comment>
<keyword evidence="4 5" id="KW-0539">Nucleus</keyword>
<evidence type="ECO:0000256" key="4">
    <source>
        <dbReference type="ARBA" id="ARBA00023242"/>
    </source>
</evidence>
<protein>
    <recommendedName>
        <fullName evidence="5">Pre-rRNA-processing protein</fullName>
    </recommendedName>
</protein>
<feature type="domain" description="Pre-rRNA-processing protein Ipi1 N-terminal" evidence="6">
    <location>
        <begin position="139"/>
        <end position="244"/>
    </location>
</feature>
<evidence type="ECO:0000313" key="8">
    <source>
        <dbReference type="Proteomes" id="UP000308652"/>
    </source>
</evidence>
<evidence type="ECO:0000313" key="7">
    <source>
        <dbReference type="EMBL" id="TFK41082.1"/>
    </source>
</evidence>
<reference evidence="7 8" key="1">
    <citation type="journal article" date="2019" name="Nat. Ecol. Evol.">
        <title>Megaphylogeny resolves global patterns of mushroom evolution.</title>
        <authorList>
            <person name="Varga T."/>
            <person name="Krizsan K."/>
            <person name="Foldi C."/>
            <person name="Dima B."/>
            <person name="Sanchez-Garcia M."/>
            <person name="Sanchez-Ramirez S."/>
            <person name="Szollosi G.J."/>
            <person name="Szarkandi J.G."/>
            <person name="Papp V."/>
            <person name="Albert L."/>
            <person name="Andreopoulos W."/>
            <person name="Angelini C."/>
            <person name="Antonin V."/>
            <person name="Barry K.W."/>
            <person name="Bougher N.L."/>
            <person name="Buchanan P."/>
            <person name="Buyck B."/>
            <person name="Bense V."/>
            <person name="Catcheside P."/>
            <person name="Chovatia M."/>
            <person name="Cooper J."/>
            <person name="Damon W."/>
            <person name="Desjardin D."/>
            <person name="Finy P."/>
            <person name="Geml J."/>
            <person name="Haridas S."/>
            <person name="Hughes K."/>
            <person name="Justo A."/>
            <person name="Karasinski D."/>
            <person name="Kautmanova I."/>
            <person name="Kiss B."/>
            <person name="Kocsube S."/>
            <person name="Kotiranta H."/>
            <person name="LaButti K.M."/>
            <person name="Lechner B.E."/>
            <person name="Liimatainen K."/>
            <person name="Lipzen A."/>
            <person name="Lukacs Z."/>
            <person name="Mihaltcheva S."/>
            <person name="Morgado L.N."/>
            <person name="Niskanen T."/>
            <person name="Noordeloos M.E."/>
            <person name="Ohm R.A."/>
            <person name="Ortiz-Santana B."/>
            <person name="Ovrebo C."/>
            <person name="Racz N."/>
            <person name="Riley R."/>
            <person name="Savchenko A."/>
            <person name="Shiryaev A."/>
            <person name="Soop K."/>
            <person name="Spirin V."/>
            <person name="Szebenyi C."/>
            <person name="Tomsovsky M."/>
            <person name="Tulloss R.E."/>
            <person name="Uehling J."/>
            <person name="Grigoriev I.V."/>
            <person name="Vagvolgyi C."/>
            <person name="Papp T."/>
            <person name="Martin F.M."/>
            <person name="Miettinen O."/>
            <person name="Hibbett D.S."/>
            <person name="Nagy L.G."/>
        </authorList>
    </citation>
    <scope>NUCLEOTIDE SEQUENCE [LARGE SCALE GENOMIC DNA]</scope>
    <source>
        <strain evidence="7 8">CBS 166.37</strain>
    </source>
</reference>
<comment type="function">
    <text evidence="1 5">Component of the RIX1 complex required for processing of ITS2 sequences from 35S pre-rRNA.</text>
</comment>
<dbReference type="PANTHER" id="PTHR16056">
    <property type="entry name" value="REGULATOR OF MICROTUBULE DYNAMICS PROTEIN"/>
    <property type="match status" value="1"/>
</dbReference>
<dbReference type="SUPFAM" id="SSF48371">
    <property type="entry name" value="ARM repeat"/>
    <property type="match status" value="1"/>
</dbReference>
<dbReference type="Gene3D" id="1.25.10.10">
    <property type="entry name" value="Leucine-rich Repeat Variant"/>
    <property type="match status" value="1"/>
</dbReference>
<evidence type="ECO:0000256" key="2">
    <source>
        <dbReference type="ARBA" id="ARBA00004123"/>
    </source>
</evidence>
<evidence type="ECO:0000256" key="5">
    <source>
        <dbReference type="RuleBase" id="RU368021"/>
    </source>
</evidence>
<dbReference type="EMBL" id="ML213595">
    <property type="protein sequence ID" value="TFK41082.1"/>
    <property type="molecule type" value="Genomic_DNA"/>
</dbReference>
<dbReference type="InterPro" id="IPR016024">
    <property type="entry name" value="ARM-type_fold"/>
</dbReference>
<evidence type="ECO:0000256" key="3">
    <source>
        <dbReference type="ARBA" id="ARBA00006427"/>
    </source>
</evidence>
<gene>
    <name evidence="7" type="ORF">BDQ12DRAFT_678857</name>
</gene>
<dbReference type="PANTHER" id="PTHR16056:SF2">
    <property type="entry name" value="TESTIS-EXPRESSED PROTEIN 10"/>
    <property type="match status" value="1"/>
</dbReference>
<dbReference type="GO" id="GO:0006364">
    <property type="term" value="P:rRNA processing"/>
    <property type="evidence" value="ECO:0007669"/>
    <property type="project" value="UniProtKB-UniRule"/>
</dbReference>
<proteinExistence type="inferred from homology"/>
<dbReference type="InterPro" id="IPR024679">
    <property type="entry name" value="Ipi1_N"/>
</dbReference>
<organism evidence="7 8">
    <name type="scientific">Crucibulum laeve</name>
    <dbReference type="NCBI Taxonomy" id="68775"/>
    <lineage>
        <taxon>Eukaryota</taxon>
        <taxon>Fungi</taxon>
        <taxon>Dikarya</taxon>
        <taxon>Basidiomycota</taxon>
        <taxon>Agaricomycotina</taxon>
        <taxon>Agaricomycetes</taxon>
        <taxon>Agaricomycetidae</taxon>
        <taxon>Agaricales</taxon>
        <taxon>Agaricineae</taxon>
        <taxon>Nidulariaceae</taxon>
        <taxon>Crucibulum</taxon>
    </lineage>
</organism>
<keyword evidence="5" id="KW-0698">rRNA processing</keyword>
<evidence type="ECO:0000259" key="6">
    <source>
        <dbReference type="Pfam" id="PF12333"/>
    </source>
</evidence>
<accession>A0A5C3M6U6</accession>
<dbReference type="GO" id="GO:0120330">
    <property type="term" value="C:rixosome complex"/>
    <property type="evidence" value="ECO:0007669"/>
    <property type="project" value="UniProtKB-UniRule"/>
</dbReference>
<sequence>MPKSAKKRKDKAADFSKAKLKLGKGKQTATNAIDTSFKARSIALPSQSITQHKDTSAPTTKRRLTFEDLLSQLKHYSPGIRKDAVLGLRELLDANWELLESCLTSLINATVRIIGDDDAGVRKVLLAFYGWLLPRIPIEDLLPHSPLLLLFATSAQTHIFPEIRIDAIRFLNIFLQCIPEAVVEGWNEDKKGHGSRVLEAYLGILNAGTKYGETEGPLKATSTASVVLTPASRLVVLQSLSTFLRHGLSDRTRGSIRPDSSKLHAWYLRNSFRTSSAYSAFEEVLQSSSQQDIQIERQRIWQAEVDASENLEDFPYCYPLAKPSSYTHWTLDDVTNVLSSSGNLEISDDTQQSGAAFVGHLARTLHSTLVATFLDYAPSVFSPSATPTETEVHLVVAVAEIVCHLYEAILQTPENIPEVHAQNLESILGYMTPYFPFRLSGSRDIKLEQAFQDLNLIFCELTSLLIISAQNGLSQQGRRGKSRHAARSTHRFKNTLSIQMFAVSAYVIKLLRNGTGSQVSQPLSPLAYIALLPTIWALLNNPIANHKETATDVLQATAEHAIKTFSKSPCKRMTIEFISRLILLDSEPQYLGYFRLGRDTAEDQKFEDWLLHLPQTLWEVGGGNPSTSEVILRALLRILQRRSTLVNPKNVVALRSRLTPIFSITHAVRGQILGPYSKLPSSLLRRLALDVCGTVLLICGGNDEGLTAAVDLAVAGTQEESYWAHVQQFAS</sequence>
<dbReference type="InterPro" id="IPR011989">
    <property type="entry name" value="ARM-like"/>
</dbReference>
<keyword evidence="8" id="KW-1185">Reference proteome</keyword>
<dbReference type="OrthoDB" id="361362at2759"/>
<evidence type="ECO:0000256" key="1">
    <source>
        <dbReference type="ARBA" id="ARBA00002355"/>
    </source>
</evidence>